<feature type="transmembrane region" description="Helical" evidence="7">
    <location>
        <begin position="299"/>
        <end position="316"/>
    </location>
</feature>
<dbReference type="OrthoDB" id="447251at2759"/>
<dbReference type="Pfam" id="PF00520">
    <property type="entry name" value="Ion_trans"/>
    <property type="match status" value="1"/>
</dbReference>
<feature type="domain" description="Ion transport" evidence="8">
    <location>
        <begin position="219"/>
        <end position="485"/>
    </location>
</feature>
<dbReference type="InterPro" id="IPR014710">
    <property type="entry name" value="RmlC-like_jellyroll"/>
</dbReference>
<evidence type="ECO:0000256" key="7">
    <source>
        <dbReference type="SAM" id="Phobius"/>
    </source>
</evidence>
<dbReference type="SUPFAM" id="SSF81324">
    <property type="entry name" value="Voltage-gated potassium channels"/>
    <property type="match status" value="1"/>
</dbReference>
<feature type="region of interest" description="Disordered" evidence="6">
    <location>
        <begin position="130"/>
        <end position="155"/>
    </location>
</feature>
<dbReference type="AlphaFoldDB" id="A0A813EBJ6"/>
<gene>
    <name evidence="9" type="ORF">PGLA1383_LOCUS16067</name>
</gene>
<dbReference type="Gene3D" id="2.60.120.10">
    <property type="entry name" value="Jelly Rolls"/>
    <property type="match status" value="1"/>
</dbReference>
<evidence type="ECO:0000256" key="6">
    <source>
        <dbReference type="SAM" id="MobiDB-lite"/>
    </source>
</evidence>
<evidence type="ECO:0000256" key="2">
    <source>
        <dbReference type="ARBA" id="ARBA00022692"/>
    </source>
</evidence>
<evidence type="ECO:0000259" key="8">
    <source>
        <dbReference type="Pfam" id="PF00520"/>
    </source>
</evidence>
<dbReference type="GO" id="GO:0042391">
    <property type="term" value="P:regulation of membrane potential"/>
    <property type="evidence" value="ECO:0007669"/>
    <property type="project" value="TreeGrafter"/>
</dbReference>
<dbReference type="GO" id="GO:0005886">
    <property type="term" value="C:plasma membrane"/>
    <property type="evidence" value="ECO:0007669"/>
    <property type="project" value="TreeGrafter"/>
</dbReference>
<protein>
    <recommendedName>
        <fullName evidence="8">Ion transport domain-containing protein</fullName>
    </recommendedName>
</protein>
<name>A0A813EBJ6_POLGL</name>
<dbReference type="GO" id="GO:0005249">
    <property type="term" value="F:voltage-gated potassium channel activity"/>
    <property type="evidence" value="ECO:0007669"/>
    <property type="project" value="TreeGrafter"/>
</dbReference>
<dbReference type="InterPro" id="IPR049232">
    <property type="entry name" value="DUF6829"/>
</dbReference>
<dbReference type="InterPro" id="IPR005821">
    <property type="entry name" value="Ion_trans_dom"/>
</dbReference>
<comment type="caution">
    <text evidence="9">The sequence shown here is derived from an EMBL/GenBank/DDBJ whole genome shotgun (WGS) entry which is preliminary data.</text>
</comment>
<reference evidence="9" key="1">
    <citation type="submission" date="2021-02" db="EMBL/GenBank/DDBJ databases">
        <authorList>
            <person name="Dougan E. K."/>
            <person name="Rhodes N."/>
            <person name="Thang M."/>
            <person name="Chan C."/>
        </authorList>
    </citation>
    <scope>NUCLEOTIDE SEQUENCE</scope>
</reference>
<comment type="subcellular location">
    <subcellularLocation>
        <location evidence="1">Membrane</location>
        <topology evidence="1">Multi-pass membrane protein</topology>
    </subcellularLocation>
</comment>
<feature type="transmembrane region" description="Helical" evidence="7">
    <location>
        <begin position="257"/>
        <end position="278"/>
    </location>
</feature>
<keyword evidence="10" id="KW-1185">Reference proteome</keyword>
<organism evidence="9 10">
    <name type="scientific">Polarella glacialis</name>
    <name type="common">Dinoflagellate</name>
    <dbReference type="NCBI Taxonomy" id="89957"/>
    <lineage>
        <taxon>Eukaryota</taxon>
        <taxon>Sar</taxon>
        <taxon>Alveolata</taxon>
        <taxon>Dinophyceae</taxon>
        <taxon>Suessiales</taxon>
        <taxon>Suessiaceae</taxon>
        <taxon>Polarella</taxon>
    </lineage>
</organism>
<evidence type="ECO:0000313" key="9">
    <source>
        <dbReference type="EMBL" id="CAE8597623.1"/>
    </source>
</evidence>
<proteinExistence type="predicted"/>
<evidence type="ECO:0000313" key="10">
    <source>
        <dbReference type="Proteomes" id="UP000654075"/>
    </source>
</evidence>
<dbReference type="InterPro" id="IPR018490">
    <property type="entry name" value="cNMP-bd_dom_sf"/>
</dbReference>
<evidence type="ECO:0000256" key="4">
    <source>
        <dbReference type="ARBA" id="ARBA00023136"/>
    </source>
</evidence>
<keyword evidence="3 7" id="KW-1133">Transmembrane helix</keyword>
<keyword evidence="4 7" id="KW-0472">Membrane</keyword>
<dbReference type="PANTHER" id="PTHR10217:SF435">
    <property type="entry name" value="POTASSIUM VOLTAGE-GATED CHANNEL PROTEIN EAG"/>
    <property type="match status" value="1"/>
</dbReference>
<dbReference type="InterPro" id="IPR050818">
    <property type="entry name" value="KCNH_animal-type"/>
</dbReference>
<dbReference type="EMBL" id="CAJNNV010009642">
    <property type="protein sequence ID" value="CAE8597623.1"/>
    <property type="molecule type" value="Genomic_DNA"/>
</dbReference>
<dbReference type="PANTHER" id="PTHR10217">
    <property type="entry name" value="VOLTAGE AND LIGAND GATED POTASSIUM CHANNEL"/>
    <property type="match status" value="1"/>
</dbReference>
<evidence type="ECO:0000256" key="5">
    <source>
        <dbReference type="SAM" id="Coils"/>
    </source>
</evidence>
<dbReference type="Pfam" id="PF20717">
    <property type="entry name" value="DUF6829"/>
    <property type="match status" value="1"/>
</dbReference>
<dbReference type="SUPFAM" id="SSF51206">
    <property type="entry name" value="cAMP-binding domain-like"/>
    <property type="match status" value="1"/>
</dbReference>
<feature type="coiled-coil region" evidence="5">
    <location>
        <begin position="1190"/>
        <end position="1217"/>
    </location>
</feature>
<dbReference type="Gene3D" id="1.10.287.70">
    <property type="match status" value="1"/>
</dbReference>
<keyword evidence="2 7" id="KW-0812">Transmembrane</keyword>
<feature type="transmembrane region" description="Helical" evidence="7">
    <location>
        <begin position="217"/>
        <end position="237"/>
    </location>
</feature>
<feature type="transmembrane region" description="Helical" evidence="7">
    <location>
        <begin position="459"/>
        <end position="477"/>
    </location>
</feature>
<keyword evidence="5" id="KW-0175">Coiled coil</keyword>
<evidence type="ECO:0000256" key="1">
    <source>
        <dbReference type="ARBA" id="ARBA00004141"/>
    </source>
</evidence>
<accession>A0A813EBJ6</accession>
<evidence type="ECO:0000256" key="3">
    <source>
        <dbReference type="ARBA" id="ARBA00022989"/>
    </source>
</evidence>
<feature type="transmembrane region" description="Helical" evidence="7">
    <location>
        <begin position="375"/>
        <end position="403"/>
    </location>
</feature>
<sequence length="1236" mass="139186">MAWCSGQSIPLKTSVAELGEALANLGPEIQSFKQAYDSLVDRVATLELQAFLPEINIGVPVLEPGAPDVLLRLSEQGCEEETRAVLKRDRSSRILARRVTGTEVNVDNALDIPKPLQGHWKDTPASSEILQKGTSQAHEQGARRAPVRASGGQPELDSRWQDLYASNAEEAEEQEEVALRSLLCNSESEGAGTSSKRATCKDVHCIGPVLSPVSLQICIWGSIGLAFVSYDAIMLPLNSAWDREWVEGSPDYSYEYYVFLAAIVYWTTDILVTFNTAFYDSGALVKSRKLICWRYFQSWLFFDTIIVCLDLAFLVFSGQQLVDQLHVARSARFTRLLRMARLVRLLRAMKILKNLGSGQFAQRVEEIGEHYGVRWVIIAAAVLKAMTVFFLMAHCLACLWYFLGSTSKDAGEIGWLDLDDLWHSHMDVQYLRSLHYALALMTTNTNDITIAPQNQIERAFTICTIFFSLLVVGYGATQIATAITNLTRSEVEVNDIKRQLNVHLRSSDVSDDLTARIMRFAVHSLKRRRNMLLDPFVRGLLSTSLESELTVSQRVGYLRIHPLLDLITSSHPEALLGVCSSFQVQLFAEREVIFTPRTWCECMYITWHGKYSLLQSRQFSERLSRQSGGDSQTASEGSHLEETIFDQPRCFSEVSLFARVMHHSTLSAMVFGDAFTLTGQDFAHAVRHHPACVATIYRYANAYLNCVWEGAPNGETLVGKVMVNDLMPKQLAEESCLVARREQRTMSLAHVKTYLTCNTGDITIHELVKSMMEGKMSDEEASKKLPVVFQELSEVDGPYAMFDALVEQKRAISAMLSVYFLLADRYESFIKMQPRKSRMSKLLWEELQGVLQWAQMTEDMVQATFVLLAIRGLGKVKPLVRSLPRDQRGSAEHNVLGMMKEAPQLFPSVALLSPEMQELLEKALFTHTSFNLAQLLQGENNPSHLAVLQNFVKYEGEQLLKFYLINLIGIMSGIKGGETLQGSLFMDQENGTTVLLGIQCLQRLASSSPRAIYWTYIYQRSLKLTLPDDTPEHLAIARLACLIRATAADKTMLQEAWSKLMLSRSEQSILVEHLLADGIQDKAFLFAFLPLYFDNAKNNQVIGLHRALTVLVDLIEMIQADISQADIQEMNINVDLTEIAAFAREVKAPRIFEAVSSFTKTIHTATCIQVSVSTRHWQRVGQKSWLDEPVQEINQVLKKLERKTESFEAMLRETLARTPSEDLIRCYPDAGLHQRL</sequence>
<dbReference type="Proteomes" id="UP000654075">
    <property type="component" value="Unassembled WGS sequence"/>
</dbReference>